<evidence type="ECO:0000313" key="2">
    <source>
        <dbReference type="EMBL" id="KAF7810061.1"/>
    </source>
</evidence>
<organism evidence="2 3">
    <name type="scientific">Senna tora</name>
    <dbReference type="NCBI Taxonomy" id="362788"/>
    <lineage>
        <taxon>Eukaryota</taxon>
        <taxon>Viridiplantae</taxon>
        <taxon>Streptophyta</taxon>
        <taxon>Embryophyta</taxon>
        <taxon>Tracheophyta</taxon>
        <taxon>Spermatophyta</taxon>
        <taxon>Magnoliopsida</taxon>
        <taxon>eudicotyledons</taxon>
        <taxon>Gunneridae</taxon>
        <taxon>Pentapetalae</taxon>
        <taxon>rosids</taxon>
        <taxon>fabids</taxon>
        <taxon>Fabales</taxon>
        <taxon>Fabaceae</taxon>
        <taxon>Caesalpinioideae</taxon>
        <taxon>Cassia clade</taxon>
        <taxon>Senna</taxon>
    </lineage>
</organism>
<protein>
    <submittedName>
        <fullName evidence="2">Uncharacterized protein</fullName>
    </submittedName>
</protein>
<evidence type="ECO:0000313" key="3">
    <source>
        <dbReference type="Proteomes" id="UP000634136"/>
    </source>
</evidence>
<gene>
    <name evidence="2" type="ORF">G2W53_036804</name>
</gene>
<feature type="region of interest" description="Disordered" evidence="1">
    <location>
        <begin position="1"/>
        <end position="20"/>
    </location>
</feature>
<comment type="caution">
    <text evidence="2">The sequence shown here is derived from an EMBL/GenBank/DDBJ whole genome shotgun (WGS) entry which is preliminary data.</text>
</comment>
<dbReference type="EMBL" id="JAAIUW010000011">
    <property type="protein sequence ID" value="KAF7810061.1"/>
    <property type="molecule type" value="Genomic_DNA"/>
</dbReference>
<reference evidence="2" key="1">
    <citation type="submission" date="2020-09" db="EMBL/GenBank/DDBJ databases">
        <title>Genome-Enabled Discovery of Anthraquinone Biosynthesis in Senna tora.</title>
        <authorList>
            <person name="Kang S.-H."/>
            <person name="Pandey R.P."/>
            <person name="Lee C.-M."/>
            <person name="Sim J.-S."/>
            <person name="Jeong J.-T."/>
            <person name="Choi B.-S."/>
            <person name="Jung M."/>
            <person name="Ginzburg D."/>
            <person name="Zhao K."/>
            <person name="Won S.Y."/>
            <person name="Oh T.-J."/>
            <person name="Yu Y."/>
            <person name="Kim N.-H."/>
            <person name="Lee O.R."/>
            <person name="Lee T.-H."/>
            <person name="Bashyal P."/>
            <person name="Kim T.-S."/>
            <person name="Lee W.-H."/>
            <person name="Kawkins C."/>
            <person name="Kim C.-K."/>
            <person name="Kim J.S."/>
            <person name="Ahn B.O."/>
            <person name="Rhee S.Y."/>
            <person name="Sohng J.K."/>
        </authorList>
    </citation>
    <scope>NUCLEOTIDE SEQUENCE</scope>
    <source>
        <tissue evidence="2">Leaf</tissue>
    </source>
</reference>
<keyword evidence="3" id="KW-1185">Reference proteome</keyword>
<proteinExistence type="predicted"/>
<accession>A0A834SW44</accession>
<sequence>MAILTERSPSTRPGDAHRHD</sequence>
<dbReference type="Proteomes" id="UP000634136">
    <property type="component" value="Unassembled WGS sequence"/>
</dbReference>
<evidence type="ECO:0000256" key="1">
    <source>
        <dbReference type="SAM" id="MobiDB-lite"/>
    </source>
</evidence>
<name>A0A834SW44_9FABA</name>
<dbReference type="AlphaFoldDB" id="A0A834SW44"/>